<dbReference type="GeneID" id="17044180"/>
<dbReference type="RefSeq" id="XP_005650720.1">
    <property type="nucleotide sequence ID" value="XM_005650663.1"/>
</dbReference>
<dbReference type="AlphaFoldDB" id="I0Z6A7"/>
<evidence type="ECO:0008006" key="5">
    <source>
        <dbReference type="Google" id="ProtNLM"/>
    </source>
</evidence>
<protein>
    <recommendedName>
        <fullName evidence="5">Bacterial Ig-like domain-containing protein</fullName>
    </recommendedName>
</protein>
<name>I0Z6A7_COCSC</name>
<accession>I0Z6A7</accession>
<reference evidence="3 4" key="1">
    <citation type="journal article" date="2012" name="Genome Biol.">
        <title>The genome of the polar eukaryotic microalga coccomyxa subellipsoidea reveals traits of cold adaptation.</title>
        <authorList>
            <person name="Blanc G."/>
            <person name="Agarkova I."/>
            <person name="Grimwood J."/>
            <person name="Kuo A."/>
            <person name="Brueggeman A."/>
            <person name="Dunigan D."/>
            <person name="Gurnon J."/>
            <person name="Ladunga I."/>
            <person name="Lindquist E."/>
            <person name="Lucas S."/>
            <person name="Pangilinan J."/>
            <person name="Proschold T."/>
            <person name="Salamov A."/>
            <person name="Schmutz J."/>
            <person name="Weeks D."/>
            <person name="Yamada T."/>
            <person name="Claverie J.M."/>
            <person name="Grigoriev I."/>
            <person name="Van Etten J."/>
            <person name="Lomsadze A."/>
            <person name="Borodovsky M."/>
        </authorList>
    </citation>
    <scope>NUCLEOTIDE SEQUENCE [LARGE SCALE GENOMIC DNA]</scope>
    <source>
        <strain evidence="3 4">C-169</strain>
    </source>
</reference>
<keyword evidence="4" id="KW-1185">Reference proteome</keyword>
<gene>
    <name evidence="3" type="ORF">COCSUDRAFT_61164</name>
</gene>
<dbReference type="KEGG" id="csl:COCSUDRAFT_61164"/>
<feature type="signal peptide" evidence="2">
    <location>
        <begin position="1"/>
        <end position="18"/>
    </location>
</feature>
<feature type="region of interest" description="Disordered" evidence="1">
    <location>
        <begin position="279"/>
        <end position="322"/>
    </location>
</feature>
<dbReference type="OrthoDB" id="10461567at2759"/>
<feature type="compositionally biased region" description="Low complexity" evidence="1">
    <location>
        <begin position="279"/>
        <end position="313"/>
    </location>
</feature>
<evidence type="ECO:0000256" key="2">
    <source>
        <dbReference type="SAM" id="SignalP"/>
    </source>
</evidence>
<dbReference type="PRINTS" id="PR01217">
    <property type="entry name" value="PRICHEXTENSN"/>
</dbReference>
<dbReference type="Proteomes" id="UP000007264">
    <property type="component" value="Unassembled WGS sequence"/>
</dbReference>
<organism evidence="3 4">
    <name type="scientific">Coccomyxa subellipsoidea (strain C-169)</name>
    <name type="common">Green microalga</name>
    <dbReference type="NCBI Taxonomy" id="574566"/>
    <lineage>
        <taxon>Eukaryota</taxon>
        <taxon>Viridiplantae</taxon>
        <taxon>Chlorophyta</taxon>
        <taxon>core chlorophytes</taxon>
        <taxon>Trebouxiophyceae</taxon>
        <taxon>Trebouxiophyceae incertae sedis</taxon>
        <taxon>Coccomyxaceae</taxon>
        <taxon>Coccomyxa</taxon>
        <taxon>Coccomyxa subellipsoidea</taxon>
    </lineage>
</organism>
<sequence length="369" mass="36576">MSLSLLAALAFCIASAHAQTAPAINGPATGTCGPVPIRYGTSGAGMAKVQTFVAPAPLFIPQCSPAATDTYVYSLGVGRQSNYILPGPAVRSIGSDYSPSFGYRGSPDLDLTAAVPNSGPAPLPVPAGLLDVTLSYLANSSANLQCGNASNTLTSAFLIQAPTATLVSGPPTSTAGNTAFKLFINVTYAAAAIQLPFSDPAVVQTGAVTVTNAANGSPLNGATSVASSGPGFVTYSFAPSPPLPTGAYSVGAAYASNSAYVLGSATSAPFAFVITPPVTSTPAATTSKPPATTSKTPAPTTKTPTPTTKTPVKTPTPTPTVNPAVAAAQKRLNDDLAKLPGTTGIARLVLLAQIARDRAALAAAQAAAG</sequence>
<proteinExistence type="predicted"/>
<comment type="caution">
    <text evidence="3">The sequence shown here is derived from an EMBL/GenBank/DDBJ whole genome shotgun (WGS) entry which is preliminary data.</text>
</comment>
<evidence type="ECO:0000313" key="3">
    <source>
        <dbReference type="EMBL" id="EIE26176.1"/>
    </source>
</evidence>
<dbReference type="EMBL" id="AGSI01000003">
    <property type="protein sequence ID" value="EIE26176.1"/>
    <property type="molecule type" value="Genomic_DNA"/>
</dbReference>
<keyword evidence="2" id="KW-0732">Signal</keyword>
<evidence type="ECO:0000313" key="4">
    <source>
        <dbReference type="Proteomes" id="UP000007264"/>
    </source>
</evidence>
<feature type="chain" id="PRO_5003636843" description="Bacterial Ig-like domain-containing protein" evidence="2">
    <location>
        <begin position="19"/>
        <end position="369"/>
    </location>
</feature>
<evidence type="ECO:0000256" key="1">
    <source>
        <dbReference type="SAM" id="MobiDB-lite"/>
    </source>
</evidence>